<dbReference type="Proteomes" id="UP000034085">
    <property type="component" value="Chromosome"/>
</dbReference>
<feature type="transmembrane region" description="Helical" evidence="1">
    <location>
        <begin position="151"/>
        <end position="178"/>
    </location>
</feature>
<evidence type="ECO:0000313" key="2">
    <source>
        <dbReference type="EMBL" id="AKE60083.1"/>
    </source>
</evidence>
<dbReference type="KEGG" id="cama:F384_16750"/>
<gene>
    <name evidence="2" type="ORF">F384_16750</name>
</gene>
<protein>
    <submittedName>
        <fullName evidence="2">Uncharacterized protein</fullName>
    </submittedName>
</protein>
<dbReference type="AlphaFoldDB" id="A0A0F6RGI7"/>
<proteinExistence type="predicted"/>
<dbReference type="EMBL" id="CP011132">
    <property type="protein sequence ID" value="AKE60083.1"/>
    <property type="molecule type" value="Genomic_DNA"/>
</dbReference>
<evidence type="ECO:0000256" key="1">
    <source>
        <dbReference type="SAM" id="Phobius"/>
    </source>
</evidence>
<accession>A0A0F6RGI7</accession>
<dbReference type="PATRIC" id="fig|1261127.3.peg.3503"/>
<evidence type="ECO:0000313" key="3">
    <source>
        <dbReference type="Proteomes" id="UP000034085"/>
    </source>
</evidence>
<dbReference type="HOGENOM" id="CLU_1382294_0_0_6"/>
<name>A0A0F6RGI7_CITAM</name>
<sequence>MPGVDSIGKALIILLETFLGNRRNVKEAHQNLLDEYNKENHNLRLIEYWFCTFTGWKYAKYRDICFIMNSSDPSKMLYLARGINYIARTVDFFDNGECRLTDKYNAKGGRTFTFLVICFCIITCVLIGFLTSSILFLIAHHGNSLLVTQNIIIIIFCALFIPAFIFFIHAVITEFFAFEKAAIFTKSYNDEREASNNN</sequence>
<feature type="transmembrane region" description="Helical" evidence="1">
    <location>
        <begin position="112"/>
        <end position="139"/>
    </location>
</feature>
<dbReference type="RefSeq" id="WP_046487364.1">
    <property type="nucleotide sequence ID" value="NZ_CP011132.1"/>
</dbReference>
<dbReference type="OrthoDB" id="6630848at2"/>
<organism evidence="2 3">
    <name type="scientific">Citrobacter amalonaticus Y19</name>
    <dbReference type="NCBI Taxonomy" id="1261127"/>
    <lineage>
        <taxon>Bacteria</taxon>
        <taxon>Pseudomonadati</taxon>
        <taxon>Pseudomonadota</taxon>
        <taxon>Gammaproteobacteria</taxon>
        <taxon>Enterobacterales</taxon>
        <taxon>Enterobacteriaceae</taxon>
        <taxon>Citrobacter</taxon>
    </lineage>
</organism>
<keyword evidence="1" id="KW-0472">Membrane</keyword>
<reference evidence="2 3" key="1">
    <citation type="journal article" date="2013" name="Appl. Microbiol. Biotechnol.">
        <title>Glycerol assimilation and production of 1,3-propanediol by Citrobacter amalonaticus Y19.</title>
        <authorList>
            <person name="Ainala S.K."/>
            <person name="Ashok S."/>
            <person name="Ko Y."/>
            <person name="Park S."/>
        </authorList>
    </citation>
    <scope>NUCLEOTIDE SEQUENCE [LARGE SCALE GENOMIC DNA]</scope>
    <source>
        <strain evidence="2 3">Y19</strain>
    </source>
</reference>
<keyword evidence="1" id="KW-0812">Transmembrane</keyword>
<keyword evidence="1" id="KW-1133">Transmembrane helix</keyword>